<gene>
    <name evidence="1" type="ORF">DSTB1V02_LOCUS4695</name>
</gene>
<dbReference type="EMBL" id="CAJPEV010000717">
    <property type="protein sequence ID" value="CAG0887864.1"/>
    <property type="molecule type" value="Genomic_DNA"/>
</dbReference>
<keyword evidence="2" id="KW-1185">Reference proteome</keyword>
<name>A0A7R9A1J7_9CRUS</name>
<accession>A0A7R9A1J7</accession>
<sequence length="67" mass="7262">MNPGPTWNEVGERVGMRALEVGTILDEDTGAILKDGISPETWSAINEKLSPASSSPLADWGYMWQGK</sequence>
<evidence type="ECO:0000313" key="1">
    <source>
        <dbReference type="EMBL" id="CAD7244808.1"/>
    </source>
</evidence>
<reference evidence="1" key="1">
    <citation type="submission" date="2020-11" db="EMBL/GenBank/DDBJ databases">
        <authorList>
            <person name="Tran Van P."/>
        </authorList>
    </citation>
    <scope>NUCLEOTIDE SEQUENCE</scope>
</reference>
<organism evidence="1">
    <name type="scientific">Darwinula stevensoni</name>
    <dbReference type="NCBI Taxonomy" id="69355"/>
    <lineage>
        <taxon>Eukaryota</taxon>
        <taxon>Metazoa</taxon>
        <taxon>Ecdysozoa</taxon>
        <taxon>Arthropoda</taxon>
        <taxon>Crustacea</taxon>
        <taxon>Oligostraca</taxon>
        <taxon>Ostracoda</taxon>
        <taxon>Podocopa</taxon>
        <taxon>Podocopida</taxon>
        <taxon>Darwinulocopina</taxon>
        <taxon>Darwinuloidea</taxon>
        <taxon>Darwinulidae</taxon>
        <taxon>Darwinula</taxon>
    </lineage>
</organism>
<proteinExistence type="predicted"/>
<evidence type="ECO:0000313" key="2">
    <source>
        <dbReference type="Proteomes" id="UP000677054"/>
    </source>
</evidence>
<protein>
    <submittedName>
        <fullName evidence="1">Uncharacterized protein</fullName>
    </submittedName>
</protein>
<dbReference type="Proteomes" id="UP000677054">
    <property type="component" value="Unassembled WGS sequence"/>
</dbReference>
<dbReference type="AlphaFoldDB" id="A0A7R9A1J7"/>
<dbReference type="EMBL" id="LR900234">
    <property type="protein sequence ID" value="CAD7244808.1"/>
    <property type="molecule type" value="Genomic_DNA"/>
</dbReference>